<name>A0A1G7TG91_9ACTN</name>
<dbReference type="RefSeq" id="WP_091062779.1">
    <property type="nucleotide sequence ID" value="NZ_FNCF01000003.1"/>
</dbReference>
<dbReference type="Gene3D" id="3.90.1200.10">
    <property type="match status" value="1"/>
</dbReference>
<feature type="domain" description="Aminoglycoside phosphotransferase" evidence="1">
    <location>
        <begin position="30"/>
        <end position="263"/>
    </location>
</feature>
<dbReference type="InterPro" id="IPR011009">
    <property type="entry name" value="Kinase-like_dom_sf"/>
</dbReference>
<dbReference type="CDD" id="cd05154">
    <property type="entry name" value="ACAD10_11_N-like"/>
    <property type="match status" value="1"/>
</dbReference>
<dbReference type="GO" id="GO:0004672">
    <property type="term" value="F:protein kinase activity"/>
    <property type="evidence" value="ECO:0007669"/>
    <property type="project" value="InterPro"/>
</dbReference>
<evidence type="ECO:0000313" key="2">
    <source>
        <dbReference type="EMBL" id="SDG34112.1"/>
    </source>
</evidence>
<dbReference type="EMBL" id="FNCF01000003">
    <property type="protein sequence ID" value="SDG34112.1"/>
    <property type="molecule type" value="Genomic_DNA"/>
</dbReference>
<dbReference type="Pfam" id="PF01636">
    <property type="entry name" value="APH"/>
    <property type="match status" value="1"/>
</dbReference>
<dbReference type="Proteomes" id="UP000198863">
    <property type="component" value="Unassembled WGS sequence"/>
</dbReference>
<dbReference type="InterPro" id="IPR041726">
    <property type="entry name" value="ACAD10_11_N"/>
</dbReference>
<accession>A0A1G7TG91</accession>
<dbReference type="PANTHER" id="PTHR21310:SF57">
    <property type="entry name" value="BLR2944 PROTEIN"/>
    <property type="match status" value="1"/>
</dbReference>
<dbReference type="OrthoDB" id="3806873at2"/>
<keyword evidence="2" id="KW-0418">Kinase</keyword>
<dbReference type="Gene3D" id="3.30.200.20">
    <property type="entry name" value="Phosphorylase Kinase, domain 1"/>
    <property type="match status" value="1"/>
</dbReference>
<dbReference type="InterPro" id="IPR002575">
    <property type="entry name" value="Aminoglycoside_PTrfase"/>
</dbReference>
<protein>
    <submittedName>
        <fullName evidence="2">Predicted kinase, aminoglycoside phosphotransferase (APT) family</fullName>
    </submittedName>
</protein>
<sequence>MSDESTATLHRLQAFLAGQEGTAGTRITDLRRAGAGRSRENWLFDLVGPGPQDREPLILRSDPDGGLVDTSRAQEFAVLRALEGSDLPTPRVRWLDATGAQLGSPSLLMRREPGTCDYRVVNGDRPEAERLALAESFCDLLADVHGVDWRALGLHDVLPDPGDHAARHELDHWEQVLRQNQLEALPELDLAIDWLRTRARPSRRTVLVHADYKPGNILLEGDQVSSLLDWELAHLGDPLEDLGWVTQPLRAGEHLIDGVWTAGDLLARYAAATGLHVEEGELRWWVVFSTFKTAVMQVSGLRAFIEGRSDEPYRPTRRVLATLLAALTED</sequence>
<dbReference type="InterPro" id="IPR051678">
    <property type="entry name" value="AGP_Transferase"/>
</dbReference>
<reference evidence="3" key="1">
    <citation type="submission" date="2016-10" db="EMBL/GenBank/DDBJ databases">
        <authorList>
            <person name="Varghese N."/>
            <person name="Submissions S."/>
        </authorList>
    </citation>
    <scope>NUCLEOTIDE SEQUENCE [LARGE SCALE GENOMIC DNA]</scope>
    <source>
        <strain evidence="3">DSM 44526</strain>
    </source>
</reference>
<organism evidence="2 3">
    <name type="scientific">Klenkia brasiliensis</name>
    <dbReference type="NCBI Taxonomy" id="333142"/>
    <lineage>
        <taxon>Bacteria</taxon>
        <taxon>Bacillati</taxon>
        <taxon>Actinomycetota</taxon>
        <taxon>Actinomycetes</taxon>
        <taxon>Geodermatophilales</taxon>
        <taxon>Geodermatophilaceae</taxon>
        <taxon>Klenkia</taxon>
    </lineage>
</organism>
<dbReference type="PANTHER" id="PTHR21310">
    <property type="entry name" value="AMINOGLYCOSIDE PHOSPHOTRANSFERASE-RELATED-RELATED"/>
    <property type="match status" value="1"/>
</dbReference>
<dbReference type="AlphaFoldDB" id="A0A1G7TG91"/>
<gene>
    <name evidence="2" type="ORF">SAMN05660324_2460</name>
</gene>
<keyword evidence="3" id="KW-1185">Reference proteome</keyword>
<evidence type="ECO:0000259" key="1">
    <source>
        <dbReference type="Pfam" id="PF01636"/>
    </source>
</evidence>
<dbReference type="SUPFAM" id="SSF56112">
    <property type="entry name" value="Protein kinase-like (PK-like)"/>
    <property type="match status" value="1"/>
</dbReference>
<proteinExistence type="predicted"/>
<keyword evidence="2" id="KW-0808">Transferase</keyword>
<dbReference type="InterPro" id="IPR008271">
    <property type="entry name" value="Ser/Thr_kinase_AS"/>
</dbReference>
<dbReference type="PROSITE" id="PS00108">
    <property type="entry name" value="PROTEIN_KINASE_ST"/>
    <property type="match status" value="1"/>
</dbReference>
<evidence type="ECO:0000313" key="3">
    <source>
        <dbReference type="Proteomes" id="UP000198863"/>
    </source>
</evidence>